<name>A0A1B1NC00_9MICO</name>
<evidence type="ECO:0000313" key="1">
    <source>
        <dbReference type="EMBL" id="ANS78931.1"/>
    </source>
</evidence>
<evidence type="ECO:0000313" key="2">
    <source>
        <dbReference type="Proteomes" id="UP000092482"/>
    </source>
</evidence>
<dbReference type="Proteomes" id="UP000092482">
    <property type="component" value="Chromosome"/>
</dbReference>
<proteinExistence type="predicted"/>
<gene>
    <name evidence="1" type="ORF">SGUI_1535</name>
</gene>
<dbReference type="Gene3D" id="3.30.530.20">
    <property type="match status" value="1"/>
</dbReference>
<dbReference type="InterPro" id="IPR019587">
    <property type="entry name" value="Polyketide_cyclase/dehydratase"/>
</dbReference>
<dbReference type="SUPFAM" id="SSF55961">
    <property type="entry name" value="Bet v1-like"/>
    <property type="match status" value="1"/>
</dbReference>
<dbReference type="InterPro" id="IPR023393">
    <property type="entry name" value="START-like_dom_sf"/>
</dbReference>
<dbReference type="AlphaFoldDB" id="A0A1B1NC00"/>
<keyword evidence="2" id="KW-1185">Reference proteome</keyword>
<evidence type="ECO:0008006" key="3">
    <source>
        <dbReference type="Google" id="ProtNLM"/>
    </source>
</evidence>
<dbReference type="Pfam" id="PF10604">
    <property type="entry name" value="Polyketide_cyc2"/>
    <property type="match status" value="1"/>
</dbReference>
<organism evidence="1 2">
    <name type="scientific">Serinicoccus hydrothermalis</name>
    <dbReference type="NCBI Taxonomy" id="1758689"/>
    <lineage>
        <taxon>Bacteria</taxon>
        <taxon>Bacillati</taxon>
        <taxon>Actinomycetota</taxon>
        <taxon>Actinomycetes</taxon>
        <taxon>Micrococcales</taxon>
        <taxon>Ornithinimicrobiaceae</taxon>
        <taxon>Serinicoccus</taxon>
    </lineage>
</organism>
<protein>
    <recommendedName>
        <fullName evidence="3">ATPase</fullName>
    </recommendedName>
</protein>
<accession>A0A1B1NC00</accession>
<dbReference type="KEGG" id="serj:SGUI_1535"/>
<dbReference type="EMBL" id="CP014989">
    <property type="protein sequence ID" value="ANS78931.1"/>
    <property type="molecule type" value="Genomic_DNA"/>
</dbReference>
<dbReference type="PATRIC" id="fig|1758689.4.peg.1579"/>
<dbReference type="STRING" id="1758689.SGUI_1535"/>
<sequence>MTVATIFDAPRSLVAAVAGDPDQAMRWSANIRSVRWEGAPVVQEGARLDFVTRFLGRCLAYTYEIVDLVPDERLVMRTDDGPFPVETTYTWWDEKEVDGSPRTGMSLRNAGRPKAMTTLASGAVTLGMKRAMRRDLERLRLVLREEQDTDRP</sequence>
<reference evidence="1 2" key="1">
    <citation type="submission" date="2016-03" db="EMBL/GenBank/DDBJ databases">
        <title>Shallow-sea hydrothermal system.</title>
        <authorList>
            <person name="Tang K."/>
        </authorList>
    </citation>
    <scope>NUCLEOTIDE SEQUENCE [LARGE SCALE GENOMIC DNA]</scope>
    <source>
        <strain evidence="1 2">JLT9</strain>
    </source>
</reference>